<feature type="region of interest" description="Disordered" evidence="1">
    <location>
        <begin position="1"/>
        <end position="49"/>
    </location>
</feature>
<dbReference type="EMBL" id="BOMB01000058">
    <property type="protein sequence ID" value="GID16357.1"/>
    <property type="molecule type" value="Genomic_DNA"/>
</dbReference>
<evidence type="ECO:0000313" key="3">
    <source>
        <dbReference type="Proteomes" id="UP000612808"/>
    </source>
</evidence>
<keyword evidence="3" id="KW-1185">Reference proteome</keyword>
<reference evidence="2" key="1">
    <citation type="submission" date="2021-01" db="EMBL/GenBank/DDBJ databases">
        <title>Whole genome shotgun sequence of Actinocatenispora rupis NBRC 107355.</title>
        <authorList>
            <person name="Komaki H."/>
            <person name="Tamura T."/>
        </authorList>
    </citation>
    <scope>NUCLEOTIDE SEQUENCE</scope>
    <source>
        <strain evidence="2">NBRC 107355</strain>
    </source>
</reference>
<feature type="compositionally biased region" description="Basic and acidic residues" evidence="1">
    <location>
        <begin position="1"/>
        <end position="10"/>
    </location>
</feature>
<dbReference type="AlphaFoldDB" id="A0A8J3NGF0"/>
<accession>A0A8J3NGF0</accession>
<dbReference type="Proteomes" id="UP000612808">
    <property type="component" value="Unassembled WGS sequence"/>
</dbReference>
<evidence type="ECO:0000256" key="1">
    <source>
        <dbReference type="SAM" id="MobiDB-lite"/>
    </source>
</evidence>
<protein>
    <submittedName>
        <fullName evidence="2">Uncharacterized protein</fullName>
    </submittedName>
</protein>
<comment type="caution">
    <text evidence="2">The sequence shown here is derived from an EMBL/GenBank/DDBJ whole genome shotgun (WGS) entry which is preliminary data.</text>
</comment>
<gene>
    <name evidence="2" type="ORF">Aru02nite_72460</name>
</gene>
<evidence type="ECO:0000313" key="2">
    <source>
        <dbReference type="EMBL" id="GID16357.1"/>
    </source>
</evidence>
<organism evidence="2 3">
    <name type="scientific">Actinocatenispora rupis</name>
    <dbReference type="NCBI Taxonomy" id="519421"/>
    <lineage>
        <taxon>Bacteria</taxon>
        <taxon>Bacillati</taxon>
        <taxon>Actinomycetota</taxon>
        <taxon>Actinomycetes</taxon>
        <taxon>Micromonosporales</taxon>
        <taxon>Micromonosporaceae</taxon>
        <taxon>Actinocatenispora</taxon>
    </lineage>
</organism>
<sequence>MADDKDKDPPPDVNTPTLTTDDANWPLSATGDVPGSSSKGDEGPPPVVDDFAVTISTLRDAQKELLPSANAAVTSYNTLKEATNATKGWIFQQDRPGDLGEYYFWNPASQGTQTQQVQPDKDLAAQTPKMEASLDNALLSIADAVHLAGQLAYYLNLAAQVYTKADKDSFLPTE</sequence>
<dbReference type="RefSeq" id="WP_203665031.1">
    <property type="nucleotide sequence ID" value="NZ_BAAAZM010000012.1"/>
</dbReference>
<proteinExistence type="predicted"/>
<name>A0A8J3NGF0_9ACTN</name>